<keyword evidence="7 18" id="KW-0808">Transferase</keyword>
<comment type="similarity">
    <text evidence="1 18">Belongs to the ApbE family.</text>
</comment>
<reference evidence="20" key="2">
    <citation type="submission" date="2023-01" db="EMBL/GenBank/DDBJ databases">
        <title>Draft genome sequence of Agaribacter marinus strain NBRC 110023.</title>
        <authorList>
            <person name="Sun Q."/>
            <person name="Mori K."/>
        </authorList>
    </citation>
    <scope>NUCLEOTIDE SEQUENCE</scope>
    <source>
        <strain evidence="20">NBRC 110023</strain>
    </source>
</reference>
<gene>
    <name evidence="20" type="ORF">GCM10007852_36810</name>
</gene>
<dbReference type="PANTHER" id="PTHR30040">
    <property type="entry name" value="THIAMINE BIOSYNTHESIS LIPOPROTEIN APBE"/>
    <property type="match status" value="1"/>
</dbReference>
<dbReference type="GO" id="GO:0046872">
    <property type="term" value="F:metal ion binding"/>
    <property type="evidence" value="ECO:0007669"/>
    <property type="project" value="UniProtKB-UniRule"/>
</dbReference>
<dbReference type="GO" id="GO:0005886">
    <property type="term" value="C:plasma membrane"/>
    <property type="evidence" value="ECO:0007669"/>
    <property type="project" value="UniProtKB-SubCell"/>
</dbReference>
<evidence type="ECO:0000256" key="4">
    <source>
        <dbReference type="ARBA" id="ARBA00022475"/>
    </source>
</evidence>
<dbReference type="SUPFAM" id="SSF143631">
    <property type="entry name" value="ApbE-like"/>
    <property type="match status" value="1"/>
</dbReference>
<dbReference type="PANTHER" id="PTHR30040:SF2">
    <property type="entry name" value="FAD:PROTEIN FMN TRANSFERASE"/>
    <property type="match status" value="1"/>
</dbReference>
<proteinExistence type="inferred from homology"/>
<keyword evidence="14 20" id="KW-0449">Lipoprotein</keyword>
<sequence>MGTTYNIKFMLSETSAERTSPHELRNDVDDLLVDINNLMSTYISESELSKLNDAPAGVPFRISAETQYVLSEAIKIGQLSNGMLDVTVGPVVNLWGFGPTKRPDKVPSQEKLNMIAPYVGLDKFKINNGNVVKSHPEVYIDLSTIAKGYAVDRVAELIESKGIRNYLVEIGGEMRVSGKKAGEKDWLIAVEKPVTNERAIQRVFSIGDNAVATSGDYRNYYEHDGIRYSHLIDPNTFSPIQHKVVSVTVVDKLSLRADGWSTALIVMGMEKGFALAEELELAALFIVKDGDEFIEYPTSKFTERVTPLARNNES</sequence>
<keyword evidence="6 18" id="KW-0285">Flavoprotein</keyword>
<keyword evidence="12" id="KW-0472">Membrane</keyword>
<evidence type="ECO:0000256" key="1">
    <source>
        <dbReference type="ARBA" id="ARBA00008282"/>
    </source>
</evidence>
<evidence type="ECO:0000256" key="3">
    <source>
        <dbReference type="ARBA" id="ARBA00016337"/>
    </source>
</evidence>
<dbReference type="EC" id="2.7.1.180" evidence="2 18"/>
<evidence type="ECO:0000256" key="12">
    <source>
        <dbReference type="ARBA" id="ARBA00023136"/>
    </source>
</evidence>
<dbReference type="InterPro" id="IPR024932">
    <property type="entry name" value="ApbE"/>
</dbReference>
<keyword evidence="11 18" id="KW-0460">Magnesium</keyword>
<organism evidence="20 21">
    <name type="scientific">Agaribacter marinus</name>
    <dbReference type="NCBI Taxonomy" id="1431249"/>
    <lineage>
        <taxon>Bacteria</taxon>
        <taxon>Pseudomonadati</taxon>
        <taxon>Pseudomonadota</taxon>
        <taxon>Gammaproteobacteria</taxon>
        <taxon>Alteromonadales</taxon>
        <taxon>Alteromonadaceae</taxon>
        <taxon>Agaribacter</taxon>
    </lineage>
</organism>
<dbReference type="Pfam" id="PF02424">
    <property type="entry name" value="ApbE"/>
    <property type="match status" value="1"/>
</dbReference>
<evidence type="ECO:0000256" key="16">
    <source>
        <dbReference type="ARBA" id="ARBA00048540"/>
    </source>
</evidence>
<dbReference type="GO" id="GO:0016740">
    <property type="term" value="F:transferase activity"/>
    <property type="evidence" value="ECO:0007669"/>
    <property type="project" value="UniProtKB-UniRule"/>
</dbReference>
<keyword evidence="8 18" id="KW-0479">Metal-binding</keyword>
<dbReference type="Proteomes" id="UP001156601">
    <property type="component" value="Unassembled WGS sequence"/>
</dbReference>
<evidence type="ECO:0000256" key="2">
    <source>
        <dbReference type="ARBA" id="ARBA00011955"/>
    </source>
</evidence>
<evidence type="ECO:0000313" key="21">
    <source>
        <dbReference type="Proteomes" id="UP001156601"/>
    </source>
</evidence>
<evidence type="ECO:0000256" key="8">
    <source>
        <dbReference type="ARBA" id="ARBA00022723"/>
    </source>
</evidence>
<evidence type="ECO:0000256" key="14">
    <source>
        <dbReference type="ARBA" id="ARBA00023288"/>
    </source>
</evidence>
<dbReference type="Gene3D" id="3.10.520.10">
    <property type="entry name" value="ApbE-like domains"/>
    <property type="match status" value="1"/>
</dbReference>
<evidence type="ECO:0000256" key="13">
    <source>
        <dbReference type="ARBA" id="ARBA00023139"/>
    </source>
</evidence>
<keyword evidence="21" id="KW-1185">Reference proteome</keyword>
<comment type="subcellular location">
    <subcellularLocation>
        <location evidence="17">Cell inner membrane</location>
        <topology evidence="17">Lipid-anchor</topology>
        <orientation evidence="17">Periplasmic side</orientation>
    </subcellularLocation>
</comment>
<name>A0AA37T5T2_9ALTE</name>
<feature type="binding site" evidence="19">
    <location>
        <position position="258"/>
    </location>
    <ligand>
        <name>Mg(2+)</name>
        <dbReference type="ChEBI" id="CHEBI:18420"/>
    </ligand>
</feature>
<feature type="binding site" evidence="19">
    <location>
        <position position="262"/>
    </location>
    <ligand>
        <name>Mg(2+)</name>
        <dbReference type="ChEBI" id="CHEBI:18420"/>
    </ligand>
</feature>
<evidence type="ECO:0000256" key="11">
    <source>
        <dbReference type="ARBA" id="ARBA00022842"/>
    </source>
</evidence>
<keyword evidence="10 18" id="KW-0274">FAD</keyword>
<protein>
    <recommendedName>
        <fullName evidence="3 18">FAD:protein FMN transferase</fullName>
        <ecNumber evidence="2 18">2.7.1.180</ecNumber>
    </recommendedName>
    <alternativeName>
        <fullName evidence="15 18">Flavin transferase</fullName>
    </alternativeName>
</protein>
<evidence type="ECO:0000256" key="17">
    <source>
        <dbReference type="ARBA" id="ARBA00060485"/>
    </source>
</evidence>
<keyword evidence="4" id="KW-1003">Cell membrane</keyword>
<keyword evidence="5" id="KW-0997">Cell inner membrane</keyword>
<comment type="catalytic activity">
    <reaction evidence="16 18">
        <text>L-threonyl-[protein] + FAD = FMN-L-threonyl-[protein] + AMP + H(+)</text>
        <dbReference type="Rhea" id="RHEA:36847"/>
        <dbReference type="Rhea" id="RHEA-COMP:11060"/>
        <dbReference type="Rhea" id="RHEA-COMP:11061"/>
        <dbReference type="ChEBI" id="CHEBI:15378"/>
        <dbReference type="ChEBI" id="CHEBI:30013"/>
        <dbReference type="ChEBI" id="CHEBI:57692"/>
        <dbReference type="ChEBI" id="CHEBI:74257"/>
        <dbReference type="ChEBI" id="CHEBI:456215"/>
        <dbReference type="EC" id="2.7.1.180"/>
    </reaction>
</comment>
<keyword evidence="13" id="KW-0564">Palmitate</keyword>
<evidence type="ECO:0000313" key="20">
    <source>
        <dbReference type="EMBL" id="GLR72773.1"/>
    </source>
</evidence>
<comment type="cofactor">
    <cofactor evidence="19">
        <name>Mg(2+)</name>
        <dbReference type="ChEBI" id="CHEBI:18420"/>
    </cofactor>
    <cofactor evidence="19">
        <name>Mn(2+)</name>
        <dbReference type="ChEBI" id="CHEBI:29035"/>
    </cofactor>
    <text evidence="19">Magnesium. Can also use manganese.</text>
</comment>
<evidence type="ECO:0000256" key="9">
    <source>
        <dbReference type="ARBA" id="ARBA00022729"/>
    </source>
</evidence>
<feature type="binding site" evidence="19">
    <location>
        <position position="144"/>
    </location>
    <ligand>
        <name>Mg(2+)</name>
        <dbReference type="ChEBI" id="CHEBI:18420"/>
    </ligand>
</feature>
<reference evidence="20" key="1">
    <citation type="journal article" date="2014" name="Int. J. Syst. Evol. Microbiol.">
        <title>Complete genome sequence of Corynebacterium casei LMG S-19264T (=DSM 44701T), isolated from a smear-ripened cheese.</title>
        <authorList>
            <consortium name="US DOE Joint Genome Institute (JGI-PGF)"/>
            <person name="Walter F."/>
            <person name="Albersmeier A."/>
            <person name="Kalinowski J."/>
            <person name="Ruckert C."/>
        </authorList>
    </citation>
    <scope>NUCLEOTIDE SEQUENCE</scope>
    <source>
        <strain evidence="20">NBRC 110023</strain>
    </source>
</reference>
<evidence type="ECO:0000256" key="6">
    <source>
        <dbReference type="ARBA" id="ARBA00022630"/>
    </source>
</evidence>
<evidence type="ECO:0000256" key="19">
    <source>
        <dbReference type="PIRSR" id="PIRSR006268-2"/>
    </source>
</evidence>
<dbReference type="AlphaFoldDB" id="A0AA37T5T2"/>
<evidence type="ECO:0000256" key="15">
    <source>
        <dbReference type="ARBA" id="ARBA00031306"/>
    </source>
</evidence>
<dbReference type="PIRSF" id="PIRSF006268">
    <property type="entry name" value="ApbE"/>
    <property type="match status" value="1"/>
</dbReference>
<dbReference type="FunFam" id="3.10.520.10:FF:000001">
    <property type="entry name" value="FAD:protein FMN transferase"/>
    <property type="match status" value="1"/>
</dbReference>
<evidence type="ECO:0000256" key="7">
    <source>
        <dbReference type="ARBA" id="ARBA00022679"/>
    </source>
</evidence>
<accession>A0AA37T5T2</accession>
<evidence type="ECO:0000256" key="10">
    <source>
        <dbReference type="ARBA" id="ARBA00022827"/>
    </source>
</evidence>
<dbReference type="InterPro" id="IPR003374">
    <property type="entry name" value="ApbE-like_sf"/>
</dbReference>
<keyword evidence="9" id="KW-0732">Signal</keyword>
<evidence type="ECO:0000256" key="18">
    <source>
        <dbReference type="PIRNR" id="PIRNR006268"/>
    </source>
</evidence>
<dbReference type="EMBL" id="BSOT01000012">
    <property type="protein sequence ID" value="GLR72773.1"/>
    <property type="molecule type" value="Genomic_DNA"/>
</dbReference>
<comment type="caution">
    <text evidence="20">The sequence shown here is derived from an EMBL/GenBank/DDBJ whole genome shotgun (WGS) entry which is preliminary data.</text>
</comment>
<evidence type="ECO:0000256" key="5">
    <source>
        <dbReference type="ARBA" id="ARBA00022519"/>
    </source>
</evidence>